<dbReference type="AlphaFoldDB" id="A0A0L0DRV8"/>
<protein>
    <submittedName>
        <fullName evidence="2">Uncharacterized protein</fullName>
    </submittedName>
</protein>
<proteinExistence type="predicted"/>
<feature type="compositionally biased region" description="Low complexity" evidence="1">
    <location>
        <begin position="34"/>
        <end position="47"/>
    </location>
</feature>
<sequence>MDPAKRPPHLATRNGRSASVTGAKKRALPPLPPSSSKTRSSSTTSRSISVQANVATLALAKARSSASDLSHPNQPQTPTSPSASDGGGSLVKRQSTGSLRSPPGTPSSPLLPMLPGEHGSKANSDEELLPEPPADAPFMKAFAFETLLSGEDVLNGSDEPLPSSPVSAELPDIVPAVPGSGPAAQSDALIAIQPPPPLVFAPNGGIDDNPQPQPPGSRGALWASAPVTLPFRAAVDDLRAMAADGGYAGVLEFRKPDAARWTRGWGVARLGVLVVLDAEPAVDAPAVGAVLYVLDMAGGSGTLSIVSPEKTLINVVTSDGSPHVFLRCSGWQP</sequence>
<evidence type="ECO:0000313" key="2">
    <source>
        <dbReference type="EMBL" id="KNC55030.1"/>
    </source>
</evidence>
<evidence type="ECO:0000313" key="3">
    <source>
        <dbReference type="Proteomes" id="UP000054408"/>
    </source>
</evidence>
<dbReference type="EMBL" id="GL349494">
    <property type="protein sequence ID" value="KNC55030.1"/>
    <property type="molecule type" value="Genomic_DNA"/>
</dbReference>
<feature type="compositionally biased region" description="Polar residues" evidence="1">
    <location>
        <begin position="64"/>
        <end position="83"/>
    </location>
</feature>
<name>A0A0L0DRV8_THETB</name>
<organism evidence="2 3">
    <name type="scientific">Thecamonas trahens ATCC 50062</name>
    <dbReference type="NCBI Taxonomy" id="461836"/>
    <lineage>
        <taxon>Eukaryota</taxon>
        <taxon>Apusozoa</taxon>
        <taxon>Apusomonadida</taxon>
        <taxon>Apusomonadidae</taxon>
        <taxon>Thecamonas</taxon>
    </lineage>
</organism>
<accession>A0A0L0DRV8</accession>
<dbReference type="GeneID" id="25568799"/>
<dbReference type="Proteomes" id="UP000054408">
    <property type="component" value="Unassembled WGS sequence"/>
</dbReference>
<reference evidence="2 3" key="1">
    <citation type="submission" date="2010-05" db="EMBL/GenBank/DDBJ databases">
        <title>The Genome Sequence of Thecamonas trahens ATCC 50062.</title>
        <authorList>
            <consortium name="The Broad Institute Genome Sequencing Platform"/>
            <person name="Russ C."/>
            <person name="Cuomo C."/>
            <person name="Shea T."/>
            <person name="Young S.K."/>
            <person name="Zeng Q."/>
            <person name="Koehrsen M."/>
            <person name="Haas B."/>
            <person name="Borodovsky M."/>
            <person name="Guigo R."/>
            <person name="Alvarado L."/>
            <person name="Berlin A."/>
            <person name="Bochicchio J."/>
            <person name="Borenstein D."/>
            <person name="Chapman S."/>
            <person name="Chen Z."/>
            <person name="Freedman E."/>
            <person name="Gellesch M."/>
            <person name="Goldberg J."/>
            <person name="Griggs A."/>
            <person name="Gujja S."/>
            <person name="Heilman E."/>
            <person name="Heiman D."/>
            <person name="Hepburn T."/>
            <person name="Howarth C."/>
            <person name="Jen D."/>
            <person name="Larson L."/>
            <person name="Mehta T."/>
            <person name="Park D."/>
            <person name="Pearson M."/>
            <person name="Roberts A."/>
            <person name="Saif S."/>
            <person name="Shenoy N."/>
            <person name="Sisk P."/>
            <person name="Stolte C."/>
            <person name="Sykes S."/>
            <person name="Thomson T."/>
            <person name="Walk T."/>
            <person name="White J."/>
            <person name="Yandava C."/>
            <person name="Burger G."/>
            <person name="Gray M.W."/>
            <person name="Holland P.W.H."/>
            <person name="King N."/>
            <person name="Lang F.B.F."/>
            <person name="Roger A.J."/>
            <person name="Ruiz-Trillo I."/>
            <person name="Lander E."/>
            <person name="Nusbaum C."/>
        </authorList>
    </citation>
    <scope>NUCLEOTIDE SEQUENCE [LARGE SCALE GENOMIC DNA]</scope>
    <source>
        <strain evidence="2 3">ATCC 50062</strain>
    </source>
</reference>
<dbReference type="RefSeq" id="XP_013753336.1">
    <property type="nucleotide sequence ID" value="XM_013897882.1"/>
</dbReference>
<feature type="compositionally biased region" description="Low complexity" evidence="1">
    <location>
        <begin position="95"/>
        <end position="116"/>
    </location>
</feature>
<gene>
    <name evidence="2" type="ORF">AMSG_10624</name>
</gene>
<feature type="region of interest" description="Disordered" evidence="1">
    <location>
        <begin position="1"/>
        <end position="134"/>
    </location>
</feature>
<evidence type="ECO:0000256" key="1">
    <source>
        <dbReference type="SAM" id="MobiDB-lite"/>
    </source>
</evidence>
<keyword evidence="3" id="KW-1185">Reference proteome</keyword>